<comment type="similarity">
    <text evidence="3">Belongs to the RBT5 family.</text>
</comment>
<keyword evidence="5" id="KW-0325">Glycoprotein</keyword>
<name>A0A9W4S6E3_9PEZI</name>
<comment type="caution">
    <text evidence="9">Lacks conserved residue(s) required for the propagation of feature annotation.</text>
</comment>
<keyword evidence="6 11" id="KW-0732">Signal</keyword>
<keyword evidence="14" id="KW-1185">Reference proteome</keyword>
<feature type="domain" description="CFEM" evidence="12">
    <location>
        <begin position="1"/>
        <end position="111"/>
    </location>
</feature>
<sequence length="133" mass="13181">MKTSILAILAVAAGLALADDIKLPDCANGCLNDGLQKAGCTRDNIKDCYCQKADVNSLVTCVSNNCKSQNDLLAAAQSAGQICPNGVGNNGQFGNIPGFPGNNNNNNNNNNNGGGGQGGGQGGGNNGGNKGGN</sequence>
<evidence type="ECO:0000256" key="2">
    <source>
        <dbReference type="ARBA" id="ARBA00004613"/>
    </source>
</evidence>
<dbReference type="InterPro" id="IPR008427">
    <property type="entry name" value="Extracellular_membr_CFEM_dom"/>
</dbReference>
<evidence type="ECO:0000256" key="9">
    <source>
        <dbReference type="PROSITE-ProRule" id="PRU01356"/>
    </source>
</evidence>
<feature type="chain" id="PRO_5040947636" description="CFEM domain-containing protein" evidence="11">
    <location>
        <begin position="19"/>
        <end position="133"/>
    </location>
</feature>
<proteinExistence type="inferred from homology"/>
<evidence type="ECO:0000256" key="8">
    <source>
        <dbReference type="ARBA" id="ARBA00023288"/>
    </source>
</evidence>
<evidence type="ECO:0000256" key="11">
    <source>
        <dbReference type="SAM" id="SignalP"/>
    </source>
</evidence>
<protein>
    <recommendedName>
        <fullName evidence="12">CFEM domain-containing protein</fullName>
    </recommendedName>
</protein>
<dbReference type="GO" id="GO:0098552">
    <property type="term" value="C:side of membrane"/>
    <property type="evidence" value="ECO:0007669"/>
    <property type="project" value="UniProtKB-KW"/>
</dbReference>
<dbReference type="Pfam" id="PF05730">
    <property type="entry name" value="CFEM"/>
    <property type="match status" value="1"/>
</dbReference>
<evidence type="ECO:0000256" key="3">
    <source>
        <dbReference type="ARBA" id="ARBA00010031"/>
    </source>
</evidence>
<feature type="disulfide bond" evidence="9">
    <location>
        <begin position="26"/>
        <end position="66"/>
    </location>
</feature>
<evidence type="ECO:0000256" key="6">
    <source>
        <dbReference type="ARBA" id="ARBA00022729"/>
    </source>
</evidence>
<accession>A0A9W4S6E3</accession>
<feature type="compositionally biased region" description="Gly residues" evidence="10">
    <location>
        <begin position="112"/>
        <end position="133"/>
    </location>
</feature>
<feature type="disulfide bond" evidence="9">
    <location>
        <begin position="30"/>
        <end position="61"/>
    </location>
</feature>
<evidence type="ECO:0000256" key="7">
    <source>
        <dbReference type="ARBA" id="ARBA00023157"/>
    </source>
</evidence>
<evidence type="ECO:0000256" key="10">
    <source>
        <dbReference type="SAM" id="MobiDB-lite"/>
    </source>
</evidence>
<comment type="subcellular location">
    <subcellularLocation>
        <location evidence="1">Membrane</location>
        <topology evidence="1">Lipid-anchor</topology>
        <topology evidence="1">GPI-anchor</topology>
    </subcellularLocation>
    <subcellularLocation>
        <location evidence="2">Secreted</location>
    </subcellularLocation>
</comment>
<dbReference type="GO" id="GO:0005576">
    <property type="term" value="C:extracellular region"/>
    <property type="evidence" value="ECO:0007669"/>
    <property type="project" value="UniProtKB-SubCell"/>
</dbReference>
<gene>
    <name evidence="13" type="ORF">CGXH109_LOCUS129580</name>
</gene>
<evidence type="ECO:0000259" key="12">
    <source>
        <dbReference type="PROSITE" id="PS52012"/>
    </source>
</evidence>
<feature type="region of interest" description="Disordered" evidence="10">
    <location>
        <begin position="94"/>
        <end position="133"/>
    </location>
</feature>
<dbReference type="AlphaFoldDB" id="A0A9W4S6E3"/>
<feature type="disulfide bond" evidence="9">
    <location>
        <begin position="50"/>
        <end position="83"/>
    </location>
</feature>
<comment type="caution">
    <text evidence="13">The sequence shown here is derived from an EMBL/GenBank/DDBJ whole genome shotgun (WGS) entry which is preliminary data.</text>
</comment>
<feature type="compositionally biased region" description="Low complexity" evidence="10">
    <location>
        <begin position="94"/>
        <end position="111"/>
    </location>
</feature>
<keyword evidence="8" id="KW-0449">Lipoprotein</keyword>
<feature type="signal peptide" evidence="11">
    <location>
        <begin position="1"/>
        <end position="18"/>
    </location>
</feature>
<dbReference type="PROSITE" id="PS52012">
    <property type="entry name" value="CFEM"/>
    <property type="match status" value="1"/>
</dbReference>
<keyword evidence="7 9" id="KW-1015">Disulfide bond</keyword>
<organism evidence="13 14">
    <name type="scientific">Colletotrichum noveboracense</name>
    <dbReference type="NCBI Taxonomy" id="2664923"/>
    <lineage>
        <taxon>Eukaryota</taxon>
        <taxon>Fungi</taxon>
        <taxon>Dikarya</taxon>
        <taxon>Ascomycota</taxon>
        <taxon>Pezizomycotina</taxon>
        <taxon>Sordariomycetes</taxon>
        <taxon>Hypocreomycetidae</taxon>
        <taxon>Glomerellales</taxon>
        <taxon>Glomerellaceae</taxon>
        <taxon>Colletotrichum</taxon>
        <taxon>Colletotrichum gloeosporioides species complex</taxon>
    </lineage>
</organism>
<keyword evidence="5" id="KW-0336">GPI-anchor</keyword>
<reference evidence="13" key="1">
    <citation type="submission" date="2022-08" db="EMBL/GenBank/DDBJ databases">
        <authorList>
            <person name="Giroux E."/>
            <person name="Giroux E."/>
        </authorList>
    </citation>
    <scope>NUCLEOTIDE SEQUENCE</scope>
    <source>
        <strain evidence="13">H1091258</strain>
    </source>
</reference>
<evidence type="ECO:0000256" key="1">
    <source>
        <dbReference type="ARBA" id="ARBA00004589"/>
    </source>
</evidence>
<evidence type="ECO:0000313" key="14">
    <source>
        <dbReference type="Proteomes" id="UP001152533"/>
    </source>
</evidence>
<keyword evidence="4" id="KW-0964">Secreted</keyword>
<evidence type="ECO:0000313" key="13">
    <source>
        <dbReference type="EMBL" id="CAI0653614.1"/>
    </source>
</evidence>
<dbReference type="Proteomes" id="UP001152533">
    <property type="component" value="Unassembled WGS sequence"/>
</dbReference>
<evidence type="ECO:0000256" key="4">
    <source>
        <dbReference type="ARBA" id="ARBA00022525"/>
    </source>
</evidence>
<dbReference type="EMBL" id="CAMGZC010001750">
    <property type="protein sequence ID" value="CAI0653614.1"/>
    <property type="molecule type" value="Genomic_DNA"/>
</dbReference>
<keyword evidence="5" id="KW-0472">Membrane</keyword>
<evidence type="ECO:0000256" key="5">
    <source>
        <dbReference type="ARBA" id="ARBA00022622"/>
    </source>
</evidence>